<gene>
    <name evidence="1" type="ORF">LCGC14_1710610</name>
</gene>
<evidence type="ECO:0000313" key="1">
    <source>
        <dbReference type="EMBL" id="KKM14000.1"/>
    </source>
</evidence>
<feature type="non-terminal residue" evidence="1">
    <location>
        <position position="1"/>
    </location>
</feature>
<proteinExistence type="predicted"/>
<sequence>METMLTTNVTKISRMKVAEDILGRMFKKHSIYHWYYFLPSGQKIDYWPTTNKWRIEGHEVIRKGTPKDLLTFIEAFREEFEE</sequence>
<reference evidence="1" key="1">
    <citation type="journal article" date="2015" name="Nature">
        <title>Complex archaea that bridge the gap between prokaryotes and eukaryotes.</title>
        <authorList>
            <person name="Spang A."/>
            <person name="Saw J.H."/>
            <person name="Jorgensen S.L."/>
            <person name="Zaremba-Niedzwiedzka K."/>
            <person name="Martijn J."/>
            <person name="Lind A.E."/>
            <person name="van Eijk R."/>
            <person name="Schleper C."/>
            <person name="Guy L."/>
            <person name="Ettema T.J."/>
        </authorList>
    </citation>
    <scope>NUCLEOTIDE SEQUENCE</scope>
</reference>
<dbReference type="EMBL" id="LAZR01015250">
    <property type="protein sequence ID" value="KKM14000.1"/>
    <property type="molecule type" value="Genomic_DNA"/>
</dbReference>
<name>A0A0F9KFC0_9ZZZZ</name>
<organism evidence="1">
    <name type="scientific">marine sediment metagenome</name>
    <dbReference type="NCBI Taxonomy" id="412755"/>
    <lineage>
        <taxon>unclassified sequences</taxon>
        <taxon>metagenomes</taxon>
        <taxon>ecological metagenomes</taxon>
    </lineage>
</organism>
<accession>A0A0F9KFC0</accession>
<comment type="caution">
    <text evidence="1">The sequence shown here is derived from an EMBL/GenBank/DDBJ whole genome shotgun (WGS) entry which is preliminary data.</text>
</comment>
<dbReference type="AlphaFoldDB" id="A0A0F9KFC0"/>
<protein>
    <submittedName>
        <fullName evidence="1">Uncharacterized protein</fullName>
    </submittedName>
</protein>